<dbReference type="GO" id="GO:0004888">
    <property type="term" value="F:transmembrane signaling receptor activity"/>
    <property type="evidence" value="ECO:0007669"/>
    <property type="project" value="InterPro"/>
</dbReference>
<dbReference type="InterPro" id="IPR003660">
    <property type="entry name" value="HAMP_dom"/>
</dbReference>
<evidence type="ECO:0000259" key="9">
    <source>
        <dbReference type="PROSITE" id="PS50111"/>
    </source>
</evidence>
<reference evidence="11 12" key="1">
    <citation type="submission" date="2019-06" db="EMBL/GenBank/DDBJ databases">
        <title>A novel bacterium of genus Marinomonas, isolated from coastal sand.</title>
        <authorList>
            <person name="Huang H."/>
            <person name="Mo K."/>
            <person name="Hu Y."/>
        </authorList>
    </citation>
    <scope>NUCLEOTIDE SEQUENCE [LARGE SCALE GENOMIC DNA]</scope>
    <source>
        <strain evidence="11 12">HB171799</strain>
    </source>
</reference>
<dbReference type="PANTHER" id="PTHR32089:SF119">
    <property type="entry name" value="METHYL-ACCEPTING CHEMOTAXIS PROTEIN CTPL"/>
    <property type="match status" value="1"/>
</dbReference>
<dbReference type="SMART" id="SM00283">
    <property type="entry name" value="MA"/>
    <property type="match status" value="1"/>
</dbReference>
<protein>
    <submittedName>
        <fullName evidence="11">Methyl-accepting chemotaxis protein</fullName>
    </submittedName>
</protein>
<comment type="similarity">
    <text evidence="6">Belongs to the methyl-accepting chemotaxis (MCP) protein family.</text>
</comment>
<evidence type="ECO:0000256" key="1">
    <source>
        <dbReference type="ARBA" id="ARBA00004141"/>
    </source>
</evidence>
<keyword evidence="2 8" id="KW-0812">Transmembrane</keyword>
<evidence type="ECO:0000256" key="6">
    <source>
        <dbReference type="ARBA" id="ARBA00029447"/>
    </source>
</evidence>
<evidence type="ECO:0000313" key="11">
    <source>
        <dbReference type="EMBL" id="TPE53981.1"/>
    </source>
</evidence>
<comment type="caution">
    <text evidence="11">The sequence shown here is derived from an EMBL/GenBank/DDBJ whole genome shotgun (WGS) entry which is preliminary data.</text>
</comment>
<accession>A0A501X122</accession>
<keyword evidence="12" id="KW-1185">Reference proteome</keyword>
<evidence type="ECO:0000256" key="8">
    <source>
        <dbReference type="SAM" id="Phobius"/>
    </source>
</evidence>
<dbReference type="SMART" id="SM00304">
    <property type="entry name" value="HAMP"/>
    <property type="match status" value="2"/>
</dbReference>
<dbReference type="GO" id="GO:0007165">
    <property type="term" value="P:signal transduction"/>
    <property type="evidence" value="ECO:0007669"/>
    <property type="project" value="UniProtKB-KW"/>
</dbReference>
<evidence type="ECO:0000256" key="5">
    <source>
        <dbReference type="ARBA" id="ARBA00023224"/>
    </source>
</evidence>
<proteinExistence type="inferred from homology"/>
<sequence length="627" mass="67785">MLGNFTFRAKLMSLLLCAIFGFALVTVVAINSMNAQQDASRLLRNYANLQSTTEQVSIGVLEYADTLRNLNEEGFTAYLTQLAQDRDRFISRLDENGASIPQANLQAAVEHVSTALAEYIGALIFLTEQRHTVGFTSEFGLQGDITRLGNELSAAVETLTLLRREFVNVRKEEANYLQQPTEENLAPLMASYERFMVRVDNFGFNDTIGQSATAYLEKIQAYPEAFALLELAEQQYGVAKASFDEQQTQLSNLLEQDILAAQAAAEQQTQQAYASLIIVSIAVTVIAAILMISVGRSARHTLSQVIADLTKVKDGDMTAKAHVNERRNDEFDALGKSLNAMTSGLHGVLHDVVSTSTHVSTMVDELNGAIGSIATNNRSVSSRTNSLAVATDDISSRITTLSATTAELQQHSSETYNSAKAGAGTIRAVLENLSGTVEAVNRTSQQLDELGTLSADIDNVIGMINDLANQTNLLALNAAIEAARAGEAGRGFSVVADEVRSLAEKTVDATSRITEIVSTIQNSTQNAIATMQQGQQRLHLIEENGGQAEEAMRTIEHNAQTSSSAANSMAGAIQDVAATAVQMSTEMERIAHQLSEDTHSIEVIVDKAQSIHNMTDSLADKTRIFRL</sequence>
<dbReference type="AlphaFoldDB" id="A0A501X122"/>
<dbReference type="PANTHER" id="PTHR32089">
    <property type="entry name" value="METHYL-ACCEPTING CHEMOTAXIS PROTEIN MCPB"/>
    <property type="match status" value="1"/>
</dbReference>
<evidence type="ECO:0000256" key="3">
    <source>
        <dbReference type="ARBA" id="ARBA00022989"/>
    </source>
</evidence>
<evidence type="ECO:0000256" key="7">
    <source>
        <dbReference type="PROSITE-ProRule" id="PRU00284"/>
    </source>
</evidence>
<dbReference type="Pfam" id="PF00015">
    <property type="entry name" value="MCPsignal"/>
    <property type="match status" value="1"/>
</dbReference>
<evidence type="ECO:0000313" key="12">
    <source>
        <dbReference type="Proteomes" id="UP000315901"/>
    </source>
</evidence>
<name>A0A501X122_9GAMM</name>
<keyword evidence="5 7" id="KW-0807">Transducer</keyword>
<keyword evidence="4 8" id="KW-0472">Membrane</keyword>
<evidence type="ECO:0000256" key="4">
    <source>
        <dbReference type="ARBA" id="ARBA00023136"/>
    </source>
</evidence>
<gene>
    <name evidence="11" type="ORF">FJM67_06140</name>
</gene>
<dbReference type="InterPro" id="IPR004089">
    <property type="entry name" value="MCPsignal_dom"/>
</dbReference>
<feature type="domain" description="Methyl-accepting transducer" evidence="9">
    <location>
        <begin position="355"/>
        <end position="591"/>
    </location>
</feature>
<dbReference type="SUPFAM" id="SSF58104">
    <property type="entry name" value="Methyl-accepting chemotaxis protein (MCP) signaling domain"/>
    <property type="match status" value="1"/>
</dbReference>
<comment type="subcellular location">
    <subcellularLocation>
        <location evidence="1">Membrane</location>
        <topology evidence="1">Multi-pass membrane protein</topology>
    </subcellularLocation>
</comment>
<dbReference type="EMBL" id="VFRR01000008">
    <property type="protein sequence ID" value="TPE53981.1"/>
    <property type="molecule type" value="Genomic_DNA"/>
</dbReference>
<dbReference type="OrthoDB" id="6092731at2"/>
<feature type="transmembrane region" description="Helical" evidence="8">
    <location>
        <begin position="272"/>
        <end position="294"/>
    </location>
</feature>
<organism evidence="11 12">
    <name type="scientific">Maribrevibacterium harenarium</name>
    <dbReference type="NCBI Taxonomy" id="2589817"/>
    <lineage>
        <taxon>Bacteria</taxon>
        <taxon>Pseudomonadati</taxon>
        <taxon>Pseudomonadota</taxon>
        <taxon>Gammaproteobacteria</taxon>
        <taxon>Oceanospirillales</taxon>
        <taxon>Oceanospirillaceae</taxon>
        <taxon>Maribrevibacterium</taxon>
    </lineage>
</organism>
<dbReference type="PRINTS" id="PR00260">
    <property type="entry name" value="CHEMTRNSDUCR"/>
</dbReference>
<dbReference type="GO" id="GO:0016020">
    <property type="term" value="C:membrane"/>
    <property type="evidence" value="ECO:0007669"/>
    <property type="project" value="UniProtKB-SubCell"/>
</dbReference>
<dbReference type="Gene3D" id="1.10.287.950">
    <property type="entry name" value="Methyl-accepting chemotaxis protein"/>
    <property type="match status" value="1"/>
</dbReference>
<dbReference type="InterPro" id="IPR004090">
    <property type="entry name" value="Chemotax_Me-accpt_rcpt"/>
</dbReference>
<feature type="domain" description="HAMP" evidence="10">
    <location>
        <begin position="296"/>
        <end position="350"/>
    </location>
</feature>
<dbReference type="PROSITE" id="PS50885">
    <property type="entry name" value="HAMP"/>
    <property type="match status" value="1"/>
</dbReference>
<evidence type="ECO:0000256" key="2">
    <source>
        <dbReference type="ARBA" id="ARBA00022692"/>
    </source>
</evidence>
<evidence type="ECO:0000259" key="10">
    <source>
        <dbReference type="PROSITE" id="PS50885"/>
    </source>
</evidence>
<dbReference type="GO" id="GO:0006935">
    <property type="term" value="P:chemotaxis"/>
    <property type="evidence" value="ECO:0007669"/>
    <property type="project" value="InterPro"/>
</dbReference>
<keyword evidence="3 8" id="KW-1133">Transmembrane helix</keyword>
<dbReference type="PROSITE" id="PS50111">
    <property type="entry name" value="CHEMOTAXIS_TRANSDUC_2"/>
    <property type="match status" value="1"/>
</dbReference>
<dbReference type="Proteomes" id="UP000315901">
    <property type="component" value="Unassembled WGS sequence"/>
</dbReference>